<evidence type="ECO:0000313" key="3">
    <source>
        <dbReference type="Proteomes" id="UP001200313"/>
    </source>
</evidence>
<evidence type="ECO:0000313" key="2">
    <source>
        <dbReference type="EMBL" id="MCG4528666.1"/>
    </source>
</evidence>
<proteinExistence type="predicted"/>
<dbReference type="EMBL" id="JAKNJB010000040">
    <property type="protein sequence ID" value="MCG4528666.1"/>
    <property type="molecule type" value="Genomic_DNA"/>
</dbReference>
<feature type="domain" description="DUF3846" evidence="1">
    <location>
        <begin position="6"/>
        <end position="99"/>
    </location>
</feature>
<name>A0ABS9MDX6_9FIRM</name>
<protein>
    <submittedName>
        <fullName evidence="2">DUF3846 domain-containing protein</fullName>
    </submittedName>
</protein>
<comment type="caution">
    <text evidence="2">The sequence shown here is derived from an EMBL/GenBank/DDBJ whole genome shotgun (WGS) entry which is preliminary data.</text>
</comment>
<keyword evidence="3" id="KW-1185">Reference proteome</keyword>
<gene>
    <name evidence="2" type="ORF">L0P79_16605</name>
</gene>
<dbReference type="InterPro" id="IPR024559">
    <property type="entry name" value="DUF3846"/>
</dbReference>
<dbReference type="RefSeq" id="WP_209346311.1">
    <property type="nucleotide sequence ID" value="NZ_JAKNJB010000040.1"/>
</dbReference>
<dbReference type="Proteomes" id="UP001200313">
    <property type="component" value="Unassembled WGS sequence"/>
</dbReference>
<dbReference type="Pfam" id="PF12957">
    <property type="entry name" value="DUF3846"/>
    <property type="match status" value="1"/>
</dbReference>
<reference evidence="2 3" key="1">
    <citation type="submission" date="2022-01" db="EMBL/GenBank/DDBJ databases">
        <title>Collection of gut derived symbiotic bacterial strains cultured from healthy donors.</title>
        <authorList>
            <person name="Lin H."/>
            <person name="Kohout C."/>
            <person name="Waligurski E."/>
            <person name="Pamer E.G."/>
        </authorList>
    </citation>
    <scope>NUCLEOTIDE SEQUENCE [LARGE SCALE GENOMIC DNA]</scope>
    <source>
        <strain evidence="2 3">DFI.3.7</strain>
    </source>
</reference>
<evidence type="ECO:0000259" key="1">
    <source>
        <dbReference type="Pfam" id="PF12957"/>
    </source>
</evidence>
<sequence length="121" mass="13374">MKEKEITVLKVEPGKSPETVTMPNTLDAMQKMVGGYIEVLPLSDVCLVCNEDGKLMGLEGNRRLGNDIIVGTFFLAGDTRSGDLCSLTQEQIQHFGEVFAKPDTFQPGEVEDALRIEFYSM</sequence>
<accession>A0ABS9MDX6</accession>
<organism evidence="2 3">
    <name type="scientific">Intestinimonas massiliensis</name>
    <name type="common">ex Afouda et al. 2020</name>
    <dbReference type="NCBI Taxonomy" id="1673721"/>
    <lineage>
        <taxon>Bacteria</taxon>
        <taxon>Bacillati</taxon>
        <taxon>Bacillota</taxon>
        <taxon>Clostridia</taxon>
        <taxon>Eubacteriales</taxon>
        <taxon>Intestinimonas</taxon>
    </lineage>
</organism>